<dbReference type="AlphaFoldDB" id="A0A432MNL2"/>
<feature type="transmembrane region" description="Helical" evidence="2">
    <location>
        <begin position="41"/>
        <end position="60"/>
    </location>
</feature>
<sequence>MPDEPPGPPRACRGRARRRPIPPSSSPSWSALSISTPESRLGFTLIALLVVIAIIGVLIASRPSRSLRRVSRPISASTRSRWARTNLRGEKAGTARQARISASRKPSSRSEVICWSRSTSRLD</sequence>
<proteinExistence type="predicted"/>
<evidence type="ECO:0000256" key="1">
    <source>
        <dbReference type="SAM" id="MobiDB-lite"/>
    </source>
</evidence>
<comment type="caution">
    <text evidence="3">The sequence shown here is derived from an EMBL/GenBank/DDBJ whole genome shotgun (WGS) entry which is preliminary data.</text>
</comment>
<feature type="region of interest" description="Disordered" evidence="1">
    <location>
        <begin position="69"/>
        <end position="123"/>
    </location>
</feature>
<gene>
    <name evidence="3" type="ORF">TsocGM_05840</name>
</gene>
<evidence type="ECO:0000313" key="4">
    <source>
        <dbReference type="Proteomes" id="UP000280296"/>
    </source>
</evidence>
<reference evidence="3 4" key="2">
    <citation type="submission" date="2019-01" db="EMBL/GenBank/DDBJ databases">
        <title>Tautonia sociabilis, a novel thermotolerant planctomycete of Isosphaeraceae family, isolated from a 4000 m deep subterranean habitat.</title>
        <authorList>
            <person name="Kovaleva O.L."/>
            <person name="Elcheninov A.G."/>
            <person name="Van Heerden E."/>
            <person name="Toshchakov S.V."/>
            <person name="Novikov A."/>
            <person name="Bonch-Osmolovskaya E.A."/>
            <person name="Kublanov I.V."/>
        </authorList>
    </citation>
    <scope>NUCLEOTIDE SEQUENCE [LARGE SCALE GENOMIC DNA]</scope>
    <source>
        <strain evidence="3 4">GM2012</strain>
    </source>
</reference>
<reference evidence="3 4" key="1">
    <citation type="submission" date="2018-12" db="EMBL/GenBank/DDBJ databases">
        <authorList>
            <person name="Toschakov S.V."/>
        </authorList>
    </citation>
    <scope>NUCLEOTIDE SEQUENCE [LARGE SCALE GENOMIC DNA]</scope>
    <source>
        <strain evidence="3 4">GM2012</strain>
    </source>
</reference>
<accession>A0A432MNL2</accession>
<dbReference type="Pfam" id="PF07963">
    <property type="entry name" value="N_methyl"/>
    <property type="match status" value="1"/>
</dbReference>
<keyword evidence="2" id="KW-0812">Transmembrane</keyword>
<evidence type="ECO:0000313" key="3">
    <source>
        <dbReference type="EMBL" id="RUL88658.1"/>
    </source>
</evidence>
<protein>
    <submittedName>
        <fullName evidence="3">Uncharacterized protein</fullName>
    </submittedName>
</protein>
<dbReference type="Proteomes" id="UP000280296">
    <property type="component" value="Unassembled WGS sequence"/>
</dbReference>
<evidence type="ECO:0000256" key="2">
    <source>
        <dbReference type="SAM" id="Phobius"/>
    </source>
</evidence>
<dbReference type="InterPro" id="IPR012902">
    <property type="entry name" value="N_methyl_site"/>
</dbReference>
<keyword evidence="2" id="KW-0472">Membrane</keyword>
<name>A0A432MNL2_9BACT</name>
<organism evidence="3 4">
    <name type="scientific">Tautonia sociabilis</name>
    <dbReference type="NCBI Taxonomy" id="2080755"/>
    <lineage>
        <taxon>Bacteria</taxon>
        <taxon>Pseudomonadati</taxon>
        <taxon>Planctomycetota</taxon>
        <taxon>Planctomycetia</taxon>
        <taxon>Isosphaerales</taxon>
        <taxon>Isosphaeraceae</taxon>
        <taxon>Tautonia</taxon>
    </lineage>
</organism>
<keyword evidence="2" id="KW-1133">Transmembrane helix</keyword>
<feature type="region of interest" description="Disordered" evidence="1">
    <location>
        <begin position="1"/>
        <end position="33"/>
    </location>
</feature>
<dbReference type="EMBL" id="RYZH01000008">
    <property type="protein sequence ID" value="RUL88658.1"/>
    <property type="molecule type" value="Genomic_DNA"/>
</dbReference>
<keyword evidence="4" id="KW-1185">Reference proteome</keyword>